<evidence type="ECO:0000256" key="3">
    <source>
        <dbReference type="ARBA" id="ARBA00023125"/>
    </source>
</evidence>
<comment type="caution">
    <text evidence="5">The sequence shown here is derived from an EMBL/GenBank/DDBJ whole genome shotgun (WGS) entry which is preliminary data.</text>
</comment>
<evidence type="ECO:0000256" key="2">
    <source>
        <dbReference type="ARBA" id="ARBA00022747"/>
    </source>
</evidence>
<feature type="domain" description="Type I restriction modification DNA specificity" evidence="4">
    <location>
        <begin position="66"/>
        <end position="181"/>
    </location>
</feature>
<dbReference type="InterPro" id="IPR052021">
    <property type="entry name" value="Type-I_RS_S_subunit"/>
</dbReference>
<name>A0ABS7Z6G4_9SPHI</name>
<dbReference type="InterPro" id="IPR000055">
    <property type="entry name" value="Restrct_endonuc_typeI_TRD"/>
</dbReference>
<gene>
    <name evidence="5" type="ORF">IPZ78_04660</name>
</gene>
<keyword evidence="6" id="KW-1185">Reference proteome</keyword>
<evidence type="ECO:0000256" key="1">
    <source>
        <dbReference type="ARBA" id="ARBA00010923"/>
    </source>
</evidence>
<dbReference type="Pfam" id="PF01420">
    <property type="entry name" value="Methylase_S"/>
    <property type="match status" value="1"/>
</dbReference>
<dbReference type="Proteomes" id="UP001165302">
    <property type="component" value="Unassembled WGS sequence"/>
</dbReference>
<dbReference type="PANTHER" id="PTHR30408:SF12">
    <property type="entry name" value="TYPE I RESTRICTION ENZYME MJAVIII SPECIFICITY SUBUNIT"/>
    <property type="match status" value="1"/>
</dbReference>
<dbReference type="GO" id="GO:0004519">
    <property type="term" value="F:endonuclease activity"/>
    <property type="evidence" value="ECO:0007669"/>
    <property type="project" value="UniProtKB-KW"/>
</dbReference>
<organism evidence="5 6">
    <name type="scientific">Sphingobacterium bovistauri</name>
    <dbReference type="NCBI Taxonomy" id="2781959"/>
    <lineage>
        <taxon>Bacteria</taxon>
        <taxon>Pseudomonadati</taxon>
        <taxon>Bacteroidota</taxon>
        <taxon>Sphingobacteriia</taxon>
        <taxon>Sphingobacteriales</taxon>
        <taxon>Sphingobacteriaceae</taxon>
        <taxon>Sphingobacterium</taxon>
    </lineage>
</organism>
<protein>
    <submittedName>
        <fullName evidence="5">Restriction endonuclease subunit S</fullName>
    </submittedName>
</protein>
<keyword evidence="5" id="KW-0378">Hydrolase</keyword>
<dbReference type="RefSeq" id="WP_225551803.1">
    <property type="nucleotide sequence ID" value="NZ_JADEYP010000006.1"/>
</dbReference>
<keyword evidence="2" id="KW-0680">Restriction system</keyword>
<accession>A0ABS7Z6G4</accession>
<keyword evidence="3" id="KW-0238">DNA-binding</keyword>
<evidence type="ECO:0000259" key="4">
    <source>
        <dbReference type="Pfam" id="PF01420"/>
    </source>
</evidence>
<evidence type="ECO:0000313" key="6">
    <source>
        <dbReference type="Proteomes" id="UP001165302"/>
    </source>
</evidence>
<keyword evidence="5" id="KW-0540">Nuclease</keyword>
<comment type="similarity">
    <text evidence="1">Belongs to the type-I restriction system S methylase family.</text>
</comment>
<keyword evidence="5" id="KW-0255">Endonuclease</keyword>
<dbReference type="InterPro" id="IPR044946">
    <property type="entry name" value="Restrct_endonuc_typeI_TRD_sf"/>
</dbReference>
<dbReference type="Gene3D" id="3.90.220.20">
    <property type="entry name" value="DNA methylase specificity domains"/>
    <property type="match status" value="2"/>
</dbReference>
<proteinExistence type="inferred from homology"/>
<dbReference type="PANTHER" id="PTHR30408">
    <property type="entry name" value="TYPE-1 RESTRICTION ENZYME ECOKI SPECIFICITY PROTEIN"/>
    <property type="match status" value="1"/>
</dbReference>
<evidence type="ECO:0000313" key="5">
    <source>
        <dbReference type="EMBL" id="MCA5004450.1"/>
    </source>
</evidence>
<reference evidence="5" key="1">
    <citation type="submission" date="2020-10" db="EMBL/GenBank/DDBJ databases">
        <authorList>
            <person name="Lu T."/>
            <person name="Wang Q."/>
            <person name="Han X."/>
        </authorList>
    </citation>
    <scope>NUCLEOTIDE SEQUENCE</scope>
    <source>
        <strain evidence="5">WQ 366</strain>
    </source>
</reference>
<dbReference type="EMBL" id="JADEYP010000006">
    <property type="protein sequence ID" value="MCA5004450.1"/>
    <property type="molecule type" value="Genomic_DNA"/>
</dbReference>
<dbReference type="SUPFAM" id="SSF116734">
    <property type="entry name" value="DNA methylase specificity domain"/>
    <property type="match status" value="2"/>
</dbReference>
<sequence>MRIKYSYYRDSSISWVGRIPKHWETKRLKYIFRIQKRIAGELGYNVLSITQHGIKVKDITSGKGQLAMDYSKYQRIYTGEFGMNHMDLLTGYVDISKYDGVISPDYRVFSQIDNQSDKNYMLRLLQMCYKQKIFFAEGQGAAQLGRWRMPSDNFKNFLFPVPPKQEQIAIAQFLNYKVAKINRFVQQKRQILALYTERRKSLTRNIINSKGVKYLRLNSVAKLIERPIERLDNDIYIPIGVFNKGRGLFHKPPTLGKELGDSSFYYLKKGDVILSGQFAWEGAVALVGINDDGCVASHRYPVLDCDLSNIVPEYLFSLFTISEGHLLLDYHSRGAAGRNRPLNPRFLIKEKIPVPEISLQKELIEFVRKENELKTLINREIALVEEYKAALIAEVVTGKIDVRNYAIPDITEGETYEELEEELSIAAEDGEEYETLEY</sequence>